<comment type="caution">
    <text evidence="2">The sequence shown here is derived from an EMBL/GenBank/DDBJ whole genome shotgun (WGS) entry which is preliminary data.</text>
</comment>
<dbReference type="Gene3D" id="3.40.50.10140">
    <property type="entry name" value="Toll/interleukin-1 receptor homology (TIR) domain"/>
    <property type="match status" value="1"/>
</dbReference>
<dbReference type="InterPro" id="IPR013568">
    <property type="entry name" value="SEFIR_dom"/>
</dbReference>
<proteinExistence type="predicted"/>
<gene>
    <name evidence="2" type="ORF">AW736_04105</name>
</gene>
<protein>
    <recommendedName>
        <fullName evidence="1">SEFIR domain-containing protein</fullName>
    </recommendedName>
</protein>
<keyword evidence="3" id="KW-1185">Reference proteome</keyword>
<name>A0A178INA9_9BACT</name>
<dbReference type="SUPFAM" id="SSF52200">
    <property type="entry name" value="Toll/Interleukin receptor TIR domain"/>
    <property type="match status" value="1"/>
</dbReference>
<evidence type="ECO:0000313" key="2">
    <source>
        <dbReference type="EMBL" id="OAM91258.1"/>
    </source>
</evidence>
<dbReference type="Proteomes" id="UP000078486">
    <property type="component" value="Unassembled WGS sequence"/>
</dbReference>
<dbReference type="EMBL" id="LRRQ01000032">
    <property type="protein sequence ID" value="OAM91258.1"/>
    <property type="molecule type" value="Genomic_DNA"/>
</dbReference>
<evidence type="ECO:0000313" key="3">
    <source>
        <dbReference type="Proteomes" id="UP000078486"/>
    </source>
</evidence>
<dbReference type="AlphaFoldDB" id="A0A178INA9"/>
<reference evidence="2 3" key="1">
    <citation type="submission" date="2016-01" db="EMBL/GenBank/DDBJ databases">
        <title>High potential of lignocellulose degradation of a new Verrucomicrobia species.</title>
        <authorList>
            <person name="Wang Y."/>
            <person name="Shi Y."/>
            <person name="Qiu Z."/>
            <person name="Liu S."/>
            <person name="Yang H."/>
        </authorList>
    </citation>
    <scope>NUCLEOTIDE SEQUENCE [LARGE SCALE GENOMIC DNA]</scope>
    <source>
        <strain evidence="2 3">TSB47</strain>
    </source>
</reference>
<dbReference type="PROSITE" id="PS51534">
    <property type="entry name" value="SEFIR"/>
    <property type="match status" value="1"/>
</dbReference>
<accession>A0A178INA9</accession>
<organism evidence="2 3">
    <name type="scientific">Termitidicoccus mucosus</name>
    <dbReference type="NCBI Taxonomy" id="1184151"/>
    <lineage>
        <taxon>Bacteria</taxon>
        <taxon>Pseudomonadati</taxon>
        <taxon>Verrucomicrobiota</taxon>
        <taxon>Opitutia</taxon>
        <taxon>Opitutales</taxon>
        <taxon>Opitutaceae</taxon>
        <taxon>Termitidicoccus</taxon>
    </lineage>
</organism>
<sequence length="474" mass="54354">MTVFVSYTHDSMEHDARVLALAKELRHRGFDCDLDQFHANQSWPTWMENRIAWAEKVIVVCTETYLRRWQNNEKPGIGLGAQWESLLTRQWLYESPEVHNKFVPMVFDRSDLQYIPMPLRDVTRIVITDGYDGLVRRLLDIPPAEAPPVRTAVPQLSLAPDFFTAGAQEHTPHAGLHPEAEELISNLLPISTPEIIRTAKVVRKKKGGPFPAELERSWTQTGKTEPRPVGFWIDDGVLHTFEDLDGVVWRDLFRRGVLVAHTPIPTKTWSQSNSFADQGRFIKLLNKSLHQLCAESQTEATLGYSKQMKCWLFQAQAGRRIGHLKTRAIKLNASRMIYKAIKNKLSDDPEAIQHWQHEAFRYKFQRFGSAWYLVLTPYWAFTSDGVESPSRWQKKSSANMRKPEKNRAVLGHVLFWASVLCRDADLLRSAPKLQIHPPVRLGVTPSIRDVDWLKVAKEAERTELEADLAAEVLL</sequence>
<evidence type="ECO:0000259" key="1">
    <source>
        <dbReference type="PROSITE" id="PS51534"/>
    </source>
</evidence>
<dbReference type="InterPro" id="IPR035897">
    <property type="entry name" value="Toll_tir_struct_dom_sf"/>
</dbReference>
<dbReference type="Pfam" id="PF08357">
    <property type="entry name" value="SEFIR"/>
    <property type="match status" value="1"/>
</dbReference>
<feature type="domain" description="SEFIR" evidence="1">
    <location>
        <begin position="1"/>
        <end position="136"/>
    </location>
</feature>
<dbReference type="STRING" id="1184151.AW736_04105"/>